<reference evidence="2 3" key="1">
    <citation type="submission" date="2024-10" db="EMBL/GenBank/DDBJ databases">
        <title>The Natural Products Discovery Center: Release of the First 8490 Sequenced Strains for Exploring Actinobacteria Biosynthetic Diversity.</title>
        <authorList>
            <person name="Kalkreuter E."/>
            <person name="Kautsar S.A."/>
            <person name="Yang D."/>
            <person name="Bader C.D."/>
            <person name="Teijaro C.N."/>
            <person name="Fluegel L."/>
            <person name="Davis C.M."/>
            <person name="Simpson J.R."/>
            <person name="Lauterbach L."/>
            <person name="Steele A.D."/>
            <person name="Gui C."/>
            <person name="Meng S."/>
            <person name="Li G."/>
            <person name="Viehrig K."/>
            <person name="Ye F."/>
            <person name="Su P."/>
            <person name="Kiefer A.F."/>
            <person name="Nichols A."/>
            <person name="Cepeda A.J."/>
            <person name="Yan W."/>
            <person name="Fan B."/>
            <person name="Jiang Y."/>
            <person name="Adhikari A."/>
            <person name="Zheng C.-J."/>
            <person name="Schuster L."/>
            <person name="Cowan T.M."/>
            <person name="Smanski M.J."/>
            <person name="Chevrette M.G."/>
            <person name="De Carvalho L.P.S."/>
            <person name="Shen B."/>
        </authorList>
    </citation>
    <scope>NUCLEOTIDE SEQUENCE [LARGE SCALE GENOMIC DNA]</scope>
    <source>
        <strain evidence="2 3">NPDC007147</strain>
    </source>
</reference>
<comment type="caution">
    <text evidence="2">The sequence shown here is derived from an EMBL/GenBank/DDBJ whole genome shotgun (WGS) entry which is preliminary data.</text>
</comment>
<dbReference type="InterPro" id="IPR038765">
    <property type="entry name" value="Papain-like_cys_pep_sf"/>
</dbReference>
<dbReference type="Proteomes" id="UP001601197">
    <property type="component" value="Unassembled WGS sequence"/>
</dbReference>
<keyword evidence="3" id="KW-1185">Reference proteome</keyword>
<dbReference type="InterPro" id="IPR001447">
    <property type="entry name" value="Arylamine_N-AcTrfase"/>
</dbReference>
<gene>
    <name evidence="2" type="ORF">ACFYNZ_20590</name>
</gene>
<evidence type="ECO:0000313" key="3">
    <source>
        <dbReference type="Proteomes" id="UP001601197"/>
    </source>
</evidence>
<comment type="similarity">
    <text evidence="1">Belongs to the arylamine N-acetyltransferase family.</text>
</comment>
<organism evidence="2 3">
    <name type="scientific">Streptomyces kebangsaanensis</name>
    <dbReference type="NCBI Taxonomy" id="864058"/>
    <lineage>
        <taxon>Bacteria</taxon>
        <taxon>Bacillati</taxon>
        <taxon>Actinomycetota</taxon>
        <taxon>Actinomycetes</taxon>
        <taxon>Kitasatosporales</taxon>
        <taxon>Streptomycetaceae</taxon>
        <taxon>Streptomyces</taxon>
    </lineage>
</organism>
<dbReference type="EMBL" id="JBIAFJ010000018">
    <property type="protein sequence ID" value="MFE9171864.1"/>
    <property type="molecule type" value="Genomic_DNA"/>
</dbReference>
<evidence type="ECO:0000256" key="1">
    <source>
        <dbReference type="ARBA" id="ARBA00006547"/>
    </source>
</evidence>
<dbReference type="Pfam" id="PF00797">
    <property type="entry name" value="Acetyltransf_2"/>
    <property type="match status" value="1"/>
</dbReference>
<dbReference type="RefSeq" id="WP_388349042.1">
    <property type="nucleotide sequence ID" value="NZ_JBIAFJ010000018.1"/>
</dbReference>
<protein>
    <submittedName>
        <fullName evidence="2">Arylamine N-acetyltransferase</fullName>
    </submittedName>
</protein>
<dbReference type="SUPFAM" id="SSF54001">
    <property type="entry name" value="Cysteine proteinases"/>
    <property type="match status" value="1"/>
</dbReference>
<dbReference type="InterPro" id="IPR053710">
    <property type="entry name" value="Arylamine_NAT_domain_sf"/>
</dbReference>
<dbReference type="Gene3D" id="3.30.2140.20">
    <property type="match status" value="1"/>
</dbReference>
<evidence type="ECO:0000313" key="2">
    <source>
        <dbReference type="EMBL" id="MFE9171864.1"/>
    </source>
</evidence>
<proteinExistence type="inferred from homology"/>
<accession>A0ABW6KVE4</accession>
<sequence>MDPEESVARILQGRGGYCFHLNGTFVALLGVLGHAVTWHHGGVQGSRTALANTPRGVSQSLP</sequence>
<name>A0ABW6KVE4_9ACTN</name>